<dbReference type="FunFam" id="1.10.10.2100:FF:000002">
    <property type="entry name" value="cell growth-regulating nucleolar protein-like"/>
    <property type="match status" value="1"/>
</dbReference>
<dbReference type="GO" id="GO:0008270">
    <property type="term" value="F:zinc ion binding"/>
    <property type="evidence" value="ECO:0007669"/>
    <property type="project" value="UniProtKB-KW"/>
</dbReference>
<organism evidence="11 12">
    <name type="scientific">Albugo candida</name>
    <dbReference type="NCBI Taxonomy" id="65357"/>
    <lineage>
        <taxon>Eukaryota</taxon>
        <taxon>Sar</taxon>
        <taxon>Stramenopiles</taxon>
        <taxon>Oomycota</taxon>
        <taxon>Peronosporomycetes</taxon>
        <taxon>Albuginales</taxon>
        <taxon>Albuginaceae</taxon>
        <taxon>Albugo</taxon>
    </lineage>
</organism>
<reference evidence="11 12" key="1">
    <citation type="submission" date="2012-05" db="EMBL/GenBank/DDBJ databases">
        <title>Recombination and specialization in a pathogen metapopulation.</title>
        <authorList>
            <person name="Gardiner A."/>
            <person name="Kemen E."/>
            <person name="Schultz-Larsen T."/>
            <person name="MacLean D."/>
            <person name="Van Oosterhout C."/>
            <person name="Jones J.D.G."/>
        </authorList>
    </citation>
    <scope>NUCLEOTIDE SEQUENCE [LARGE SCALE GENOMIC DNA]</scope>
    <source>
        <strain evidence="11 12">Ac Nc2</strain>
    </source>
</reference>
<dbReference type="Proteomes" id="UP000053237">
    <property type="component" value="Unassembled WGS sequence"/>
</dbReference>
<dbReference type="EMBL" id="CAIX01000115">
    <property type="protein sequence ID" value="CCI46014.1"/>
    <property type="molecule type" value="Genomic_DNA"/>
</dbReference>
<dbReference type="InterPro" id="IPR036236">
    <property type="entry name" value="Znf_C2H2_sf"/>
</dbReference>
<dbReference type="Gene3D" id="1.10.10.2100">
    <property type="match status" value="1"/>
</dbReference>
<dbReference type="GO" id="GO:0003677">
    <property type="term" value="F:DNA binding"/>
    <property type="evidence" value="ECO:0007669"/>
    <property type="project" value="InterPro"/>
</dbReference>
<evidence type="ECO:0000256" key="8">
    <source>
        <dbReference type="PROSITE-ProRule" id="PRU01145"/>
    </source>
</evidence>
<dbReference type="PANTHER" id="PTHR13100:SF10">
    <property type="entry name" value="CELL GROWTH-REGULATING NUCLEOLAR PROTEIN"/>
    <property type="match status" value="1"/>
</dbReference>
<keyword evidence="6" id="KW-0175">Coiled coil</keyword>
<evidence type="ECO:0000313" key="11">
    <source>
        <dbReference type="EMBL" id="CCI46014.1"/>
    </source>
</evidence>
<dbReference type="InterPro" id="IPR039999">
    <property type="entry name" value="LYAR"/>
</dbReference>
<evidence type="ECO:0000259" key="9">
    <source>
        <dbReference type="Pfam" id="PF08790"/>
    </source>
</evidence>
<dbReference type="GO" id="GO:0000122">
    <property type="term" value="P:negative regulation of transcription by RNA polymerase II"/>
    <property type="evidence" value="ECO:0007669"/>
    <property type="project" value="TreeGrafter"/>
</dbReference>
<comment type="caution">
    <text evidence="11">The sequence shown here is derived from an EMBL/GenBank/DDBJ whole genome shotgun (WGS) entry which is preliminary data.</text>
</comment>
<evidence type="ECO:0000256" key="5">
    <source>
        <dbReference type="ARBA" id="ARBA00022833"/>
    </source>
</evidence>
<dbReference type="InParanoid" id="A0A024GGY0"/>
<dbReference type="SUPFAM" id="SSF57667">
    <property type="entry name" value="beta-beta-alpha zinc fingers"/>
    <property type="match status" value="2"/>
</dbReference>
<dbReference type="PROSITE" id="PS51804">
    <property type="entry name" value="ZF_C2HC_LYAR"/>
    <property type="match status" value="2"/>
</dbReference>
<keyword evidence="5" id="KW-0862">Zinc</keyword>
<evidence type="ECO:0000256" key="1">
    <source>
        <dbReference type="ARBA" id="ARBA00004123"/>
    </source>
</evidence>
<dbReference type="Pfam" id="PF25879">
    <property type="entry name" value="WHD_LYAR"/>
    <property type="match status" value="1"/>
</dbReference>
<dbReference type="Pfam" id="PF08790">
    <property type="entry name" value="zf-LYAR"/>
    <property type="match status" value="1"/>
</dbReference>
<name>A0A024GGY0_9STRA</name>
<dbReference type="OrthoDB" id="21474at2759"/>
<feature type="domain" description="Zinc finger C2H2 LYAR-type" evidence="9">
    <location>
        <begin position="31"/>
        <end position="58"/>
    </location>
</feature>
<dbReference type="InterPro" id="IPR014898">
    <property type="entry name" value="Znf_C2H2_LYAR"/>
</dbReference>
<keyword evidence="7" id="KW-0539">Nucleus</keyword>
<dbReference type="FunFam" id="3.30.1490.490:FF:000001">
    <property type="entry name" value="cell growth-regulating nucleolar protein-like"/>
    <property type="match status" value="1"/>
</dbReference>
<evidence type="ECO:0000256" key="6">
    <source>
        <dbReference type="ARBA" id="ARBA00023054"/>
    </source>
</evidence>
<evidence type="ECO:0000256" key="4">
    <source>
        <dbReference type="ARBA" id="ARBA00022771"/>
    </source>
</evidence>
<gene>
    <name evidence="11" type="ORF">BN9_069420</name>
</gene>
<evidence type="ECO:0000259" key="10">
    <source>
        <dbReference type="Pfam" id="PF25879"/>
    </source>
</evidence>
<dbReference type="Gene3D" id="3.30.1490.490">
    <property type="match status" value="1"/>
</dbReference>
<accession>A0A024GGY0</accession>
<evidence type="ECO:0000256" key="7">
    <source>
        <dbReference type="ARBA" id="ARBA00023242"/>
    </source>
</evidence>
<dbReference type="PANTHER" id="PTHR13100">
    <property type="entry name" value="CELL GROWTH-REGULATING NUCLEOLAR PROTEIN LYAR"/>
    <property type="match status" value="1"/>
</dbReference>
<evidence type="ECO:0000256" key="3">
    <source>
        <dbReference type="ARBA" id="ARBA00022737"/>
    </source>
</evidence>
<dbReference type="GO" id="GO:0005730">
    <property type="term" value="C:nucleolus"/>
    <property type="evidence" value="ECO:0007669"/>
    <property type="project" value="TreeGrafter"/>
</dbReference>
<feature type="domain" description="Cell growth-regulating nucleolar protein-like winged helix" evidence="10">
    <location>
        <begin position="201"/>
        <end position="257"/>
    </location>
</feature>
<sequence>MVYFVCEVCNETLKKNKVEVHASRCRAFWAVSCVDCNELFKGNSYTAHTSCVSEAQKYEGALYRDKSKKKQSPQERWMEVVSHVAAHTTDKSAKAHLLNKIAAYDNVPRKKAKFINFLRNSLALSDIVMAEKIFEIYEQQLEADKKIAEKATHPSVKNVEINGASNDATTSKTENCLIREINDGDAKKKSKGKSEQKAIPIPWLKLIRKVLKTSKDQQMEYKLLRQHVLDIVKGGYASALSQEQLKESFKAVMKSSKLRCRRIVQLQI</sequence>
<dbReference type="GO" id="GO:0006364">
    <property type="term" value="P:rRNA processing"/>
    <property type="evidence" value="ECO:0007669"/>
    <property type="project" value="TreeGrafter"/>
</dbReference>
<evidence type="ECO:0000313" key="12">
    <source>
        <dbReference type="Proteomes" id="UP000053237"/>
    </source>
</evidence>
<protein>
    <submittedName>
        <fullName evidence="11">Uncharacterized protein</fullName>
    </submittedName>
</protein>
<dbReference type="AlphaFoldDB" id="A0A024GGY0"/>
<dbReference type="InterPro" id="IPR058719">
    <property type="entry name" value="WHD_LYAR"/>
</dbReference>
<dbReference type="STRING" id="65357.A0A024GGY0"/>
<proteinExistence type="predicted"/>
<keyword evidence="2" id="KW-0479">Metal-binding</keyword>
<keyword evidence="12" id="KW-1185">Reference proteome</keyword>
<keyword evidence="3" id="KW-0677">Repeat</keyword>
<keyword evidence="4 8" id="KW-0863">Zinc-finger</keyword>
<evidence type="ECO:0000256" key="2">
    <source>
        <dbReference type="ARBA" id="ARBA00022723"/>
    </source>
</evidence>
<comment type="subcellular location">
    <subcellularLocation>
        <location evidence="1">Nucleus</location>
    </subcellularLocation>
</comment>